<feature type="chain" id="PRO_5037302342" evidence="2">
    <location>
        <begin position="23"/>
        <end position="133"/>
    </location>
</feature>
<accession>A0A931FNM9</accession>
<comment type="caution">
    <text evidence="3">The sequence shown here is derived from an EMBL/GenBank/DDBJ whole genome shotgun (WGS) entry which is preliminary data.</text>
</comment>
<dbReference type="Pfam" id="PF06823">
    <property type="entry name" value="DUF1236"/>
    <property type="match status" value="1"/>
</dbReference>
<sequence>MRSTLLAATTTVCLLAGLAASAQPSTPMHPSETTRPAQPMHPSETMQVPTTGSVTIAPEKRTIIHEQLRTAKPVTLNEKVAVGWTVPQTVELLPFPDTVVTDVPVVKTYRFFRYGNEIVLVDPETRKVVTIIE</sequence>
<proteinExistence type="predicted"/>
<gene>
    <name evidence="3" type="ORF">I2H38_03765</name>
</gene>
<feature type="region of interest" description="Disordered" evidence="1">
    <location>
        <begin position="22"/>
        <end position="50"/>
    </location>
</feature>
<feature type="signal peptide" evidence="2">
    <location>
        <begin position="1"/>
        <end position="22"/>
    </location>
</feature>
<evidence type="ECO:0000256" key="1">
    <source>
        <dbReference type="SAM" id="MobiDB-lite"/>
    </source>
</evidence>
<evidence type="ECO:0000256" key="2">
    <source>
        <dbReference type="SAM" id="SignalP"/>
    </source>
</evidence>
<keyword evidence="4" id="KW-1185">Reference proteome</keyword>
<evidence type="ECO:0000313" key="3">
    <source>
        <dbReference type="EMBL" id="MBF9232492.1"/>
    </source>
</evidence>
<feature type="compositionally biased region" description="Polar residues" evidence="1">
    <location>
        <begin position="22"/>
        <end position="36"/>
    </location>
</feature>
<dbReference type="Proteomes" id="UP000599312">
    <property type="component" value="Unassembled WGS sequence"/>
</dbReference>
<evidence type="ECO:0000313" key="4">
    <source>
        <dbReference type="Proteomes" id="UP000599312"/>
    </source>
</evidence>
<protein>
    <submittedName>
        <fullName evidence="3">DUF1236 domain-containing protein</fullName>
    </submittedName>
</protein>
<dbReference type="EMBL" id="JADQDO010000001">
    <property type="protein sequence ID" value="MBF9232492.1"/>
    <property type="molecule type" value="Genomic_DNA"/>
</dbReference>
<keyword evidence="2" id="KW-0732">Signal</keyword>
<dbReference type="InterPro" id="IPR009642">
    <property type="entry name" value="DUF1236"/>
</dbReference>
<dbReference type="AlphaFoldDB" id="A0A931FNM9"/>
<name>A0A931FNM9_9HYPH</name>
<reference evidence="3" key="1">
    <citation type="submission" date="2020-11" db="EMBL/GenBank/DDBJ databases">
        <authorList>
            <person name="Kim M.K."/>
        </authorList>
    </citation>
    <scope>NUCLEOTIDE SEQUENCE</scope>
    <source>
        <strain evidence="3">BT350</strain>
    </source>
</reference>
<dbReference type="RefSeq" id="WP_196270444.1">
    <property type="nucleotide sequence ID" value="NZ_JADQDO010000001.1"/>
</dbReference>
<dbReference type="Gene3D" id="3.10.450.160">
    <property type="entry name" value="inner membrane protein cigr"/>
    <property type="match status" value="1"/>
</dbReference>
<organism evidence="3 4">
    <name type="scientific">Microvirga alba</name>
    <dbReference type="NCBI Taxonomy" id="2791025"/>
    <lineage>
        <taxon>Bacteria</taxon>
        <taxon>Pseudomonadati</taxon>
        <taxon>Pseudomonadota</taxon>
        <taxon>Alphaproteobacteria</taxon>
        <taxon>Hyphomicrobiales</taxon>
        <taxon>Methylobacteriaceae</taxon>
        <taxon>Microvirga</taxon>
    </lineage>
</organism>